<accession>J9GLJ3</accession>
<dbReference type="PANTHER" id="PTHR43581:SF2">
    <property type="entry name" value="EXCINUCLEASE ATPASE SUBUNIT"/>
    <property type="match status" value="1"/>
</dbReference>
<dbReference type="InterPro" id="IPR051396">
    <property type="entry name" value="Bact_Antivir_Def_Nuclease"/>
</dbReference>
<gene>
    <name evidence="2" type="ORF">EVA_03111</name>
</gene>
<dbReference type="Gene3D" id="3.40.50.300">
    <property type="entry name" value="P-loop containing nucleotide triphosphate hydrolases"/>
    <property type="match status" value="1"/>
</dbReference>
<comment type="caution">
    <text evidence="2">The sequence shown here is derived from an EMBL/GenBank/DDBJ whole genome shotgun (WGS) entry which is preliminary data.</text>
</comment>
<protein>
    <submittedName>
        <fullName evidence="2">Excinuclease ATPase subunit</fullName>
    </submittedName>
</protein>
<dbReference type="SUPFAM" id="SSF52540">
    <property type="entry name" value="P-loop containing nucleoside triphosphate hydrolases"/>
    <property type="match status" value="1"/>
</dbReference>
<dbReference type="GO" id="GO:0016887">
    <property type="term" value="F:ATP hydrolysis activity"/>
    <property type="evidence" value="ECO:0007669"/>
    <property type="project" value="InterPro"/>
</dbReference>
<dbReference type="InterPro" id="IPR003959">
    <property type="entry name" value="ATPase_AAA_core"/>
</dbReference>
<organism evidence="2">
    <name type="scientific">gut metagenome</name>
    <dbReference type="NCBI Taxonomy" id="749906"/>
    <lineage>
        <taxon>unclassified sequences</taxon>
        <taxon>metagenomes</taxon>
        <taxon>organismal metagenomes</taxon>
    </lineage>
</organism>
<dbReference type="AlphaFoldDB" id="J9GLJ3"/>
<dbReference type="PANTHER" id="PTHR43581">
    <property type="entry name" value="ATP/GTP PHOSPHATASE"/>
    <property type="match status" value="1"/>
</dbReference>
<evidence type="ECO:0000259" key="1">
    <source>
        <dbReference type="Pfam" id="PF13304"/>
    </source>
</evidence>
<feature type="domain" description="ATPase AAA-type core" evidence="1">
    <location>
        <begin position="2"/>
        <end position="40"/>
    </location>
</feature>
<evidence type="ECO:0000313" key="2">
    <source>
        <dbReference type="EMBL" id="EJX08777.1"/>
    </source>
</evidence>
<dbReference type="GO" id="GO:0005524">
    <property type="term" value="F:ATP binding"/>
    <property type="evidence" value="ECO:0007669"/>
    <property type="project" value="InterPro"/>
</dbReference>
<sequence length="55" mass="6217">MDEPEASLHFEWQKNLIALVRELNPNAQIILTTHSPALIMDGWEDAVTEVSDITI</sequence>
<reference evidence="2" key="1">
    <citation type="journal article" date="2012" name="PLoS ONE">
        <title>Gene sets for utilization of primary and secondary nutrition supplies in the distal gut of endangered iberian lynx.</title>
        <authorList>
            <person name="Alcaide M."/>
            <person name="Messina E."/>
            <person name="Richter M."/>
            <person name="Bargiela R."/>
            <person name="Peplies J."/>
            <person name="Huws S.A."/>
            <person name="Newbold C.J."/>
            <person name="Golyshin P.N."/>
            <person name="Simon M.A."/>
            <person name="Lopez G."/>
            <person name="Yakimov M.M."/>
            <person name="Ferrer M."/>
        </authorList>
    </citation>
    <scope>NUCLEOTIDE SEQUENCE</scope>
</reference>
<proteinExistence type="predicted"/>
<dbReference type="InterPro" id="IPR027417">
    <property type="entry name" value="P-loop_NTPase"/>
</dbReference>
<dbReference type="EMBL" id="AMCI01000544">
    <property type="protein sequence ID" value="EJX08777.1"/>
    <property type="molecule type" value="Genomic_DNA"/>
</dbReference>
<dbReference type="Pfam" id="PF13304">
    <property type="entry name" value="AAA_21"/>
    <property type="match status" value="1"/>
</dbReference>
<name>J9GLJ3_9ZZZZ</name>